<feature type="non-terminal residue" evidence="8">
    <location>
        <position position="1"/>
    </location>
</feature>
<dbReference type="AlphaFoldDB" id="A0A1Y2FAJ9"/>
<evidence type="ECO:0000256" key="2">
    <source>
        <dbReference type="ARBA" id="ARBA00022737"/>
    </source>
</evidence>
<dbReference type="RefSeq" id="XP_040724585.1">
    <property type="nucleotide sequence ID" value="XM_040867378.1"/>
</dbReference>
<evidence type="ECO:0000313" key="8">
    <source>
        <dbReference type="EMBL" id="ORY80940.1"/>
    </source>
</evidence>
<evidence type="ECO:0000256" key="4">
    <source>
        <dbReference type="ARBA" id="ARBA00023242"/>
    </source>
</evidence>
<feature type="non-terminal residue" evidence="8">
    <location>
        <position position="772"/>
    </location>
</feature>
<dbReference type="EMBL" id="MCFI01000012">
    <property type="protein sequence ID" value="ORY80940.1"/>
    <property type="molecule type" value="Genomic_DNA"/>
</dbReference>
<feature type="domain" description="RRM" evidence="7">
    <location>
        <begin position="289"/>
        <end position="365"/>
    </location>
</feature>
<feature type="domain" description="RRM" evidence="7">
    <location>
        <begin position="1"/>
        <end position="78"/>
    </location>
</feature>
<dbReference type="InterPro" id="IPR035979">
    <property type="entry name" value="RBD_domain_sf"/>
</dbReference>
<keyword evidence="3 5" id="KW-0694">RNA-binding</keyword>
<organism evidence="8 9">
    <name type="scientific">Protomyces lactucae-debilis</name>
    <dbReference type="NCBI Taxonomy" id="2754530"/>
    <lineage>
        <taxon>Eukaryota</taxon>
        <taxon>Fungi</taxon>
        <taxon>Dikarya</taxon>
        <taxon>Ascomycota</taxon>
        <taxon>Taphrinomycotina</taxon>
        <taxon>Taphrinomycetes</taxon>
        <taxon>Taphrinales</taxon>
        <taxon>Protomycetaceae</taxon>
        <taxon>Protomyces</taxon>
    </lineage>
</organism>
<dbReference type="GeneID" id="63783977"/>
<evidence type="ECO:0000256" key="6">
    <source>
        <dbReference type="SAM" id="MobiDB-lite"/>
    </source>
</evidence>
<reference evidence="8 9" key="1">
    <citation type="submission" date="2016-07" db="EMBL/GenBank/DDBJ databases">
        <title>Pervasive Adenine N6-methylation of Active Genes in Fungi.</title>
        <authorList>
            <consortium name="DOE Joint Genome Institute"/>
            <person name="Mondo S.J."/>
            <person name="Dannebaum R.O."/>
            <person name="Kuo R.C."/>
            <person name="Labutti K."/>
            <person name="Haridas S."/>
            <person name="Kuo A."/>
            <person name="Salamov A."/>
            <person name="Ahrendt S.R."/>
            <person name="Lipzen A."/>
            <person name="Sullivan W."/>
            <person name="Andreopoulos W.B."/>
            <person name="Clum A."/>
            <person name="Lindquist E."/>
            <person name="Daum C."/>
            <person name="Ramamoorthy G.K."/>
            <person name="Gryganskyi A."/>
            <person name="Culley D."/>
            <person name="Magnuson J.K."/>
            <person name="James T.Y."/>
            <person name="O'Malley M.A."/>
            <person name="Stajich J.E."/>
            <person name="Spatafora J.W."/>
            <person name="Visel A."/>
            <person name="Grigoriev I.V."/>
        </authorList>
    </citation>
    <scope>NUCLEOTIDE SEQUENCE [LARGE SCALE GENOMIC DNA]</scope>
    <source>
        <strain evidence="8 9">12-1054</strain>
    </source>
</reference>
<dbReference type="STRING" id="56484.A0A1Y2FAJ9"/>
<feature type="region of interest" description="Disordered" evidence="6">
    <location>
        <begin position="183"/>
        <end position="204"/>
    </location>
</feature>
<comment type="subcellular location">
    <subcellularLocation>
        <location evidence="1">Nucleus</location>
    </subcellularLocation>
</comment>
<evidence type="ECO:0000313" key="9">
    <source>
        <dbReference type="Proteomes" id="UP000193685"/>
    </source>
</evidence>
<keyword evidence="9" id="KW-1185">Reference proteome</keyword>
<keyword evidence="4" id="KW-0539">Nucleus</keyword>
<dbReference type="SMART" id="SM00360">
    <property type="entry name" value="RRM"/>
    <property type="match status" value="5"/>
</dbReference>
<dbReference type="Gene3D" id="3.30.70.330">
    <property type="match status" value="5"/>
</dbReference>
<accession>A0A1Y2FAJ9</accession>
<gene>
    <name evidence="8" type="ORF">BCR37DRAFT_340867</name>
</gene>
<evidence type="ECO:0000259" key="7">
    <source>
        <dbReference type="PROSITE" id="PS50102"/>
    </source>
</evidence>
<dbReference type="SUPFAM" id="SSF54928">
    <property type="entry name" value="RNA-binding domain, RBD"/>
    <property type="match status" value="3"/>
</dbReference>
<dbReference type="GO" id="GO:0003729">
    <property type="term" value="F:mRNA binding"/>
    <property type="evidence" value="ECO:0007669"/>
    <property type="project" value="TreeGrafter"/>
</dbReference>
<protein>
    <recommendedName>
        <fullName evidence="7">RRM domain-containing protein</fullName>
    </recommendedName>
</protein>
<feature type="region of interest" description="Disordered" evidence="6">
    <location>
        <begin position="546"/>
        <end position="572"/>
    </location>
</feature>
<dbReference type="GO" id="GO:0005634">
    <property type="term" value="C:nucleus"/>
    <property type="evidence" value="ECO:0007669"/>
    <property type="project" value="UniProtKB-SubCell"/>
</dbReference>
<keyword evidence="2" id="KW-0677">Repeat</keyword>
<dbReference type="CDD" id="cd12320">
    <property type="entry name" value="RRM6_RBM19_RRM5_MRD1"/>
    <property type="match status" value="1"/>
</dbReference>
<dbReference type="InterPro" id="IPR012677">
    <property type="entry name" value="Nucleotide-bd_a/b_plait_sf"/>
</dbReference>
<sequence>SRIIVKNLPAYLTQEAFAAHFQSFSTPTDAKLQLSKTGKSRRFGFVGYSQADQAERAVEHWHNTFIGTTKISAECARSIEQEQETNYKRKRTGEDALAIATAARERLKQKRKAEPEQEVDAQFEEFKRLNAKRSKTGTFLNDDGGFVQQAAVLPDEAMDEAEYEDLPQPAEETFEVIEAAEERPAAQIKSPQVDSVKPSAPTVDATADDAEWLRNRTSRLLDLDDSQQTSSIHIPAATTSTQPAKQAVIPARKTAPMTPAKTEEELDADCAADKQAAHDAAIETINDTARLFLRNLAFTVDEGALQSLFNSYGDLEEVHLPQADGKPKGTAFIKFRDANDAVTAFTALDGKQFHGRLLHILPGKAQIQVERPLAPGQKLNVGEKRKEERRKEAAKTRFNWNALYLDRNAVLETTAKKFGVAKSELLDPSQSNAAVTMALAEASALGNIRKFFLQHGVDLQSFRSTKQKDDAVLLFKNLPSSANEAAIRGLVESAGGVIRRLLMPEVGGLAIVEVTDGNMGKSVFSKLAYRKLGDGILYLEKGPVGTFNSPPPVQQSGEAEEEEEEDANEQESTATLFVKNLNFETRAPGLTRIFESLKGFRQATVKTKPDPRDSTARLSMGFGFVEFATEEDARQALSAMQGFKLDEHALELKFSNGKQVDKPKKGKLIGTKVVVKNLPFETTKQDVQRIFSTYGTLKSLRLPKKYNAHLRGFAFLEFVSKREAKNAIEAVSGTHLLGRRMILEYAEEEKEGDEGVDQLVEKTRKKRAAVES</sequence>
<dbReference type="PANTHER" id="PTHR48039:SF5">
    <property type="entry name" value="RNA-BINDING PROTEIN 28"/>
    <property type="match status" value="1"/>
</dbReference>
<feature type="domain" description="RRM" evidence="7">
    <location>
        <begin position="671"/>
        <end position="748"/>
    </location>
</feature>
<dbReference type="PANTHER" id="PTHR48039">
    <property type="entry name" value="RNA-BINDING MOTIF PROTEIN 14B"/>
    <property type="match status" value="1"/>
</dbReference>
<feature type="compositionally biased region" description="Acidic residues" evidence="6">
    <location>
        <begin position="558"/>
        <end position="569"/>
    </location>
</feature>
<dbReference type="OMA" id="FNNTCIQ"/>
<proteinExistence type="predicted"/>
<dbReference type="OrthoDB" id="439639at2759"/>
<evidence type="ECO:0000256" key="5">
    <source>
        <dbReference type="PROSITE-ProRule" id="PRU00176"/>
    </source>
</evidence>
<dbReference type="PROSITE" id="PS50102">
    <property type="entry name" value="RRM"/>
    <property type="match status" value="4"/>
</dbReference>
<evidence type="ECO:0000256" key="1">
    <source>
        <dbReference type="ARBA" id="ARBA00004123"/>
    </source>
</evidence>
<dbReference type="InterPro" id="IPR051945">
    <property type="entry name" value="RRM_MRD1_RNA_proc_ribogen"/>
</dbReference>
<dbReference type="Pfam" id="PF00076">
    <property type="entry name" value="RRM_1"/>
    <property type="match status" value="4"/>
</dbReference>
<dbReference type="InterPro" id="IPR000504">
    <property type="entry name" value="RRM_dom"/>
</dbReference>
<evidence type="ECO:0000256" key="3">
    <source>
        <dbReference type="ARBA" id="ARBA00022884"/>
    </source>
</evidence>
<feature type="domain" description="RRM" evidence="7">
    <location>
        <begin position="574"/>
        <end position="657"/>
    </location>
</feature>
<dbReference type="Proteomes" id="UP000193685">
    <property type="component" value="Unassembled WGS sequence"/>
</dbReference>
<comment type="caution">
    <text evidence="8">The sequence shown here is derived from an EMBL/GenBank/DDBJ whole genome shotgun (WGS) entry which is preliminary data.</text>
</comment>
<name>A0A1Y2FAJ9_PROLT</name>